<organism evidence="3">
    <name type="scientific">Drosophila pseudoobscura pseudoobscura</name>
    <name type="common">Fruit fly</name>
    <dbReference type="NCBI Taxonomy" id="46245"/>
    <lineage>
        <taxon>Eukaryota</taxon>
        <taxon>Metazoa</taxon>
        <taxon>Ecdysozoa</taxon>
        <taxon>Arthropoda</taxon>
        <taxon>Hexapoda</taxon>
        <taxon>Insecta</taxon>
        <taxon>Pterygota</taxon>
        <taxon>Neoptera</taxon>
        <taxon>Endopterygota</taxon>
        <taxon>Diptera</taxon>
        <taxon>Brachycera</taxon>
        <taxon>Muscomorpha</taxon>
        <taxon>Ephydroidea</taxon>
        <taxon>Drosophilidae</taxon>
        <taxon>Drosophila</taxon>
        <taxon>Sophophora</taxon>
    </lineage>
</organism>
<gene>
    <name evidence="3" type="primary">Dpse\GA32956</name>
    <name evidence="3" type="ORF">Dpse_GA32956</name>
</gene>
<name>A0A0R3P2P9_DROPS</name>
<dbReference type="GO" id="GO:0032543">
    <property type="term" value="P:mitochondrial translation"/>
    <property type="evidence" value="ECO:0007669"/>
    <property type="project" value="InterPro"/>
</dbReference>
<dbReference type="InterPro" id="IPR009069">
    <property type="entry name" value="Cys_alpha_HP_mot_SF"/>
</dbReference>
<feature type="domain" description="CHCH" evidence="2">
    <location>
        <begin position="25"/>
        <end position="58"/>
    </location>
</feature>
<keyword evidence="1" id="KW-1015">Disulfide bond</keyword>
<dbReference type="GO" id="GO:0005761">
    <property type="term" value="C:mitochondrial ribosome"/>
    <property type="evidence" value="ECO:0007669"/>
    <property type="project" value="InterPro"/>
</dbReference>
<dbReference type="Bgee" id="FBgn0273363">
    <property type="expression patterns" value="Expressed in male reproductive system and 1 other cell type or tissue"/>
</dbReference>
<proteinExistence type="predicted"/>
<dbReference type="InterPro" id="IPR010625">
    <property type="entry name" value="CHCH"/>
</dbReference>
<dbReference type="PANTHER" id="PTHR31278">
    <property type="entry name" value="CHCHD1"/>
    <property type="match status" value="1"/>
</dbReference>
<dbReference type="eggNOG" id="KOG2073">
    <property type="taxonomic scope" value="Eukaryota"/>
</dbReference>
<evidence type="ECO:0000313" key="3">
    <source>
        <dbReference type="EMBL" id="KRT05302.1"/>
    </source>
</evidence>
<dbReference type="InterPro" id="IPR033620">
    <property type="entry name" value="Ribosomal_mS37_met"/>
</dbReference>
<evidence type="ECO:0000259" key="2">
    <source>
        <dbReference type="Pfam" id="PF06747"/>
    </source>
</evidence>
<reference evidence="3" key="3">
    <citation type="journal article" date="2012" name="PLoS ONE">
        <title>Mind the gap: upgrading genomes with Pacific Biosciences RS long-read sequencing technology.</title>
        <authorList>
            <person name="English A.C."/>
            <person name="Richards S."/>
            <person name="Han Y."/>
            <person name="Wang M."/>
            <person name="Vee V."/>
            <person name="Qu J."/>
            <person name="Qin X."/>
            <person name="Muzny D.M."/>
            <person name="Reid J.G."/>
            <person name="Worley K.C."/>
            <person name="Gibbs R.A."/>
        </authorList>
    </citation>
    <scope>NUCLEOTIDE SEQUENCE</scope>
    <source>
        <strain evidence="3">MV2-25</strain>
    </source>
</reference>
<accession>A0A0R3P2P9</accession>
<dbReference type="GO" id="GO:0003723">
    <property type="term" value="F:RNA binding"/>
    <property type="evidence" value="ECO:0007669"/>
    <property type="project" value="TreeGrafter"/>
</dbReference>
<reference evidence="3" key="4">
    <citation type="submission" date="2015-11" db="EMBL/GenBank/DDBJ databases">
        <authorList>
            <consortium name="FlyBase"/>
        </authorList>
    </citation>
    <scope>NUCLEOTIDE SEQUENCE</scope>
    <source>
        <strain evidence="3">MV2-25</strain>
    </source>
</reference>
<dbReference type="SMR" id="A0A0R3P2P9"/>
<dbReference type="Pfam" id="PF06747">
    <property type="entry name" value="CHCH"/>
    <property type="match status" value="1"/>
</dbReference>
<dbReference type="PROSITE" id="PS51808">
    <property type="entry name" value="CHCH"/>
    <property type="match status" value="1"/>
</dbReference>
<reference evidence="3" key="1">
    <citation type="journal article" date="2005" name="Genome Res.">
        <title>Comparative genome sequencing of Drosophila pseudoobscura: chromosomal, gene, and cis-element evolution.</title>
        <authorList>
            <person name="Richards S."/>
            <person name="Liu Y."/>
            <person name="Bettencourt B.R."/>
            <person name="Hradecky P."/>
            <person name="Letovsky S."/>
            <person name="Nielsen R."/>
            <person name="Thornton K."/>
            <person name="Hubisz M.J."/>
            <person name="Chen R."/>
            <person name="Meisel R.P."/>
            <person name="Couronne O."/>
            <person name="Hua S."/>
            <person name="Smith M.A."/>
            <person name="Zhang P."/>
            <person name="Liu J."/>
            <person name="Bussemaker H.J."/>
            <person name="van Batenburg M.F."/>
            <person name="Howells S.L."/>
            <person name="Scherer S.E."/>
            <person name="Sodergren E."/>
            <person name="Matthews B.B."/>
            <person name="Crosby M.A."/>
            <person name="Schroeder A.J."/>
            <person name="Ortiz-Barrientos D."/>
            <person name="Rives C.M."/>
            <person name="Metzker M.L."/>
            <person name="Muzny D.M."/>
            <person name="Scott G."/>
            <person name="Steffen D."/>
            <person name="Wheeler D.A."/>
            <person name="Worley K.C."/>
            <person name="Havlak P."/>
            <person name="Durbin K.J."/>
            <person name="Egan A."/>
            <person name="Gill R."/>
            <person name="Hume J."/>
            <person name="Morgan M.B."/>
            <person name="Miner G."/>
            <person name="Hamilton C."/>
            <person name="Huang Y."/>
            <person name="Waldron L."/>
            <person name="Verduzco D."/>
            <person name="Clerc-Blankenburg K.P."/>
            <person name="Dubchak I."/>
            <person name="Noor M.A."/>
            <person name="Anderson W."/>
            <person name="White K.P."/>
            <person name="Clark A.G."/>
            <person name="Schaeffer S.W."/>
            <person name="Gelbart W."/>
            <person name="Weinstock G.M."/>
            <person name="Gibbs R.A."/>
        </authorList>
    </citation>
    <scope>NUCLEOTIDE SEQUENCE [LARGE SCALE GENOMIC DNA]</scope>
    <source>
        <strain evidence="3">MV2-25</strain>
    </source>
</reference>
<dbReference type="AlphaFoldDB" id="A0A0R3P2P9"/>
<protein>
    <recommendedName>
        <fullName evidence="2">CHCH domain-containing protein</fullName>
    </recommendedName>
</protein>
<dbReference type="PANTHER" id="PTHR31278:SF2">
    <property type="entry name" value="SMALL RIBOSOMAL SUBUNIT PROTEIN MS37"/>
    <property type="match status" value="1"/>
</dbReference>
<dbReference type="STRING" id="46245.A0A0R3P2P9"/>
<dbReference type="SUPFAM" id="SSF47072">
    <property type="entry name" value="Cysteine alpha-hairpin motif"/>
    <property type="match status" value="1"/>
</dbReference>
<dbReference type="eggNOG" id="KOG4695">
    <property type="taxonomic scope" value="Eukaryota"/>
</dbReference>
<dbReference type="EMBL" id="CH475809">
    <property type="protein sequence ID" value="KRT05302.1"/>
    <property type="molecule type" value="Genomic_DNA"/>
</dbReference>
<evidence type="ECO:0000256" key="1">
    <source>
        <dbReference type="ARBA" id="ARBA00023157"/>
    </source>
</evidence>
<reference evidence="3" key="2">
    <citation type="journal article" date="2007" name="Nature">
        <title>Evolution of genes and genomes on the Drosophila phylogeny.</title>
        <authorList>
            <consortium name="Drosophila 12 Genomes Consortium"/>
            <person name="Clark A.G."/>
            <person name="Eisen M.B."/>
            <person name="Smith D.R."/>
            <person name="Bergman C.M."/>
            <person name="Oliver B."/>
            <person name="Markow T.A."/>
            <person name="Kaufman T.C."/>
            <person name="Kellis M."/>
            <person name="Gelbart W."/>
            <person name="Iyer V.N."/>
            <person name="Pollard D.A."/>
            <person name="Sackton T.B."/>
            <person name="Larracuente A.M."/>
            <person name="Singh N.D."/>
            <person name="Abad J.P."/>
            <person name="Abt D.N."/>
            <person name="Adryan B."/>
            <person name="Aguade M."/>
            <person name="Akashi H."/>
            <person name="Anderson W.W."/>
            <person name="Aquadro C.F."/>
            <person name="Ardell D.H."/>
            <person name="Arguello R."/>
            <person name="Artieri C.G."/>
            <person name="Barbash D.A."/>
            <person name="Barker D."/>
            <person name="Barsanti P."/>
            <person name="Batterham P."/>
            <person name="Batzoglou S."/>
            <person name="Begun D."/>
            <person name="Bhutkar A."/>
            <person name="Blanco E."/>
            <person name="Bosak S.A."/>
            <person name="Bradley R.K."/>
            <person name="Brand A.D."/>
            <person name="Brent M.R."/>
            <person name="Brooks A.N."/>
            <person name="Brown R.H."/>
            <person name="Butlin R.K."/>
            <person name="Caggese C."/>
            <person name="Calvi B.R."/>
            <person name="Bernardo de Carvalho A."/>
            <person name="Caspi A."/>
            <person name="Castrezana S."/>
            <person name="Celniker S.E."/>
            <person name="Chang J.L."/>
            <person name="Chapple C."/>
            <person name="Chatterji S."/>
            <person name="Chinwalla A."/>
            <person name="Civetta A."/>
            <person name="Clifton S.W."/>
            <person name="Comeron J.M."/>
            <person name="Costello J.C."/>
            <person name="Coyne J.A."/>
            <person name="Daub J."/>
            <person name="David R.G."/>
            <person name="Delcher A.L."/>
            <person name="Delehaunty K."/>
            <person name="Do C.B."/>
            <person name="Ebling H."/>
            <person name="Edwards K."/>
            <person name="Eickbush T."/>
            <person name="Evans J.D."/>
            <person name="Filipski A."/>
            <person name="Findeiss S."/>
            <person name="Freyhult E."/>
            <person name="Fulton L."/>
            <person name="Fulton R."/>
            <person name="Garcia A.C."/>
            <person name="Gardiner A."/>
            <person name="Garfield D.A."/>
            <person name="Garvin B.E."/>
            <person name="Gibson G."/>
            <person name="Gilbert D."/>
            <person name="Gnerre S."/>
            <person name="Godfrey J."/>
            <person name="Good R."/>
            <person name="Gotea V."/>
            <person name="Gravely B."/>
            <person name="Greenberg A.J."/>
            <person name="Griffiths-Jones S."/>
            <person name="Gross S."/>
            <person name="Guigo R."/>
            <person name="Gustafson E.A."/>
            <person name="Haerty W."/>
            <person name="Hahn M.W."/>
            <person name="Halligan D.L."/>
            <person name="Halpern A.L."/>
            <person name="Halter G.M."/>
            <person name="Han M.V."/>
            <person name="Heger A."/>
            <person name="Hillier L."/>
            <person name="Hinrichs A.S."/>
            <person name="Holmes I."/>
            <person name="Hoskins R.A."/>
            <person name="Hubisz M.J."/>
            <person name="Hultmark D."/>
            <person name="Huntley M.A."/>
            <person name="Jaffe D.B."/>
            <person name="Jagadeeshan S."/>
            <person name="Jeck W.R."/>
            <person name="Johnson J."/>
            <person name="Jones C.D."/>
            <person name="Jordan W.C."/>
            <person name="Karpen G.H."/>
            <person name="Kataoka E."/>
            <person name="Keightley P.D."/>
            <person name="Kheradpour P."/>
            <person name="Kirkness E.F."/>
            <person name="Koerich L.B."/>
            <person name="Kristiansen K."/>
            <person name="Kudrna D."/>
            <person name="Kulathinal R.J."/>
            <person name="Kumar S."/>
            <person name="Kwok R."/>
            <person name="Lander E."/>
            <person name="Langley C.H."/>
            <person name="Lapoint R."/>
            <person name="Lazzaro B.P."/>
            <person name="Lee S.J."/>
            <person name="Levesque L."/>
            <person name="Li R."/>
            <person name="Lin C.F."/>
            <person name="Lin M.F."/>
            <person name="Lindblad-Toh K."/>
            <person name="Llopart A."/>
            <person name="Long M."/>
            <person name="Low L."/>
            <person name="Lozovsky E."/>
            <person name="Lu J."/>
            <person name="Luo M."/>
            <person name="Machado C.A."/>
            <person name="Makalowski W."/>
            <person name="Marzo M."/>
            <person name="Matsuda M."/>
            <person name="Matzkin L."/>
            <person name="McAllister B."/>
            <person name="McBride C.S."/>
            <person name="McKernan B."/>
            <person name="McKernan K."/>
            <person name="Mendez-Lago M."/>
            <person name="Minx P."/>
            <person name="Mollenhauer M.U."/>
            <person name="Montooth K."/>
            <person name="Mount S.M."/>
            <person name="Mu X."/>
            <person name="Myers E."/>
            <person name="Negre B."/>
            <person name="Newfeld S."/>
            <person name="Nielsen R."/>
            <person name="Noor M.A."/>
            <person name="O'Grady P."/>
            <person name="Pachter L."/>
            <person name="Papaceit M."/>
            <person name="Parisi M.J."/>
            <person name="Parisi M."/>
            <person name="Parts L."/>
            <person name="Pedersen J.S."/>
            <person name="Pesole G."/>
            <person name="Phillippy A.M."/>
            <person name="Ponting C.P."/>
            <person name="Pop M."/>
            <person name="Porcelli D."/>
            <person name="Powell J.R."/>
            <person name="Prohaska S."/>
            <person name="Pruitt K."/>
            <person name="Puig M."/>
            <person name="Quesneville H."/>
            <person name="Ram K.R."/>
            <person name="Rand D."/>
            <person name="Rasmussen M.D."/>
            <person name="Reed L.K."/>
            <person name="Reenan R."/>
            <person name="Reily A."/>
            <person name="Remington K.A."/>
            <person name="Rieger T.T."/>
            <person name="Ritchie M.G."/>
            <person name="Robin C."/>
            <person name="Rogers Y.H."/>
            <person name="Rohde C."/>
            <person name="Rozas J."/>
            <person name="Rubenfield M.J."/>
            <person name="Ruiz A."/>
            <person name="Russo S."/>
            <person name="Salzberg S.L."/>
            <person name="Sanchez-Gracia A."/>
            <person name="Saranga D.J."/>
            <person name="Sato H."/>
            <person name="Schaeffer S.W."/>
            <person name="Schatz M.C."/>
            <person name="Schlenke T."/>
            <person name="Schwartz R."/>
            <person name="Segarra C."/>
            <person name="Singh R.S."/>
            <person name="Sirot L."/>
            <person name="Sirota M."/>
            <person name="Sisneros N.B."/>
            <person name="Smith C.D."/>
            <person name="Smith T.F."/>
            <person name="Spieth J."/>
            <person name="Stage D.E."/>
            <person name="Stark A."/>
            <person name="Stephan W."/>
            <person name="Strausberg R.L."/>
            <person name="Strempel S."/>
            <person name="Sturgill D."/>
            <person name="Sutton G."/>
            <person name="Sutton G.G."/>
            <person name="Tao W."/>
            <person name="Teichmann S."/>
            <person name="Tobari Y.N."/>
            <person name="Tomimura Y."/>
            <person name="Tsolas J.M."/>
            <person name="Valente V.L."/>
            <person name="Venter E."/>
            <person name="Venter J.C."/>
            <person name="Vicario S."/>
            <person name="Vieira F.G."/>
            <person name="Vilella A.J."/>
            <person name="Villasante A."/>
            <person name="Walenz B."/>
            <person name="Wang J."/>
            <person name="Wasserman M."/>
            <person name="Watts T."/>
            <person name="Wilson D."/>
            <person name="Wilson R.K."/>
            <person name="Wing R.A."/>
            <person name="Wolfner M.F."/>
            <person name="Wong A."/>
            <person name="Wong G.K."/>
            <person name="Wu C.I."/>
            <person name="Wu G."/>
            <person name="Yamamoto D."/>
            <person name="Yang H.P."/>
            <person name="Yang S.P."/>
            <person name="Yorke J.A."/>
            <person name="Yoshida K."/>
            <person name="Zdobnov E."/>
            <person name="Zhang P."/>
            <person name="Zhang Y."/>
            <person name="Zimin A.V."/>
            <person name="Baldwin J."/>
            <person name="Abdouelleil A."/>
            <person name="Abdulkadir J."/>
            <person name="Abebe A."/>
            <person name="Abera B."/>
            <person name="Abreu J."/>
            <person name="Acer S.C."/>
            <person name="Aftuck L."/>
            <person name="Alexander A."/>
            <person name="An P."/>
            <person name="Anderson E."/>
            <person name="Anderson S."/>
            <person name="Arachi H."/>
            <person name="Azer M."/>
            <person name="Bachantsang P."/>
            <person name="Barry A."/>
            <person name="Bayul T."/>
            <person name="Berlin A."/>
            <person name="Bessette D."/>
            <person name="Bloom T."/>
            <person name="Blye J."/>
            <person name="Boguslavskiy L."/>
            <person name="Bonnet C."/>
            <person name="Boukhgalter B."/>
            <person name="Bourzgui I."/>
            <person name="Brown A."/>
            <person name="Cahill P."/>
            <person name="Channer S."/>
            <person name="Cheshatsang Y."/>
            <person name="Chuda L."/>
            <person name="Citroen M."/>
            <person name="Collymore A."/>
            <person name="Cooke P."/>
            <person name="Costello M."/>
            <person name="D'Aco K."/>
            <person name="Daza R."/>
            <person name="De Haan G."/>
            <person name="DeGray S."/>
            <person name="DeMaso C."/>
            <person name="Dhargay N."/>
            <person name="Dooley K."/>
            <person name="Dooley E."/>
            <person name="Doricent M."/>
            <person name="Dorje P."/>
            <person name="Dorjee K."/>
            <person name="Dupes A."/>
            <person name="Elong R."/>
            <person name="Falk J."/>
            <person name="Farina A."/>
            <person name="Faro S."/>
            <person name="Ferguson D."/>
            <person name="Fisher S."/>
            <person name="Foley C.D."/>
            <person name="Franke A."/>
            <person name="Friedrich D."/>
            <person name="Gadbois L."/>
            <person name="Gearin G."/>
            <person name="Gearin C.R."/>
            <person name="Giannoukos G."/>
            <person name="Goode T."/>
            <person name="Graham J."/>
            <person name="Grandbois E."/>
            <person name="Grewal S."/>
            <person name="Gyaltsen K."/>
            <person name="Hafez N."/>
            <person name="Hagos B."/>
            <person name="Hall J."/>
            <person name="Henson C."/>
            <person name="Hollinger A."/>
            <person name="Honan T."/>
            <person name="Huard M.D."/>
            <person name="Hughes L."/>
            <person name="Hurhula B."/>
            <person name="Husby M.E."/>
            <person name="Kamat A."/>
            <person name="Kanga B."/>
            <person name="Kashin S."/>
            <person name="Khazanovich D."/>
            <person name="Kisner P."/>
            <person name="Lance K."/>
            <person name="Lara M."/>
            <person name="Lee W."/>
            <person name="Lennon N."/>
            <person name="Letendre F."/>
            <person name="LeVine R."/>
            <person name="Lipovsky A."/>
            <person name="Liu X."/>
            <person name="Liu J."/>
            <person name="Liu S."/>
            <person name="Lokyitsang T."/>
            <person name="Lokyitsang Y."/>
            <person name="Lubonja R."/>
            <person name="Lui A."/>
            <person name="MacDonald P."/>
            <person name="Magnisalis V."/>
            <person name="Maru K."/>
            <person name="Matthews C."/>
            <person name="McCusker W."/>
            <person name="McDonough S."/>
            <person name="Mehta T."/>
            <person name="Meldrim J."/>
            <person name="Meneus L."/>
            <person name="Mihai O."/>
            <person name="Mihalev A."/>
            <person name="Mihova T."/>
            <person name="Mittelman R."/>
            <person name="Mlenga V."/>
            <person name="Montmayeur A."/>
            <person name="Mulrain L."/>
            <person name="Navidi A."/>
            <person name="Naylor J."/>
            <person name="Negash T."/>
            <person name="Nguyen T."/>
            <person name="Nguyen N."/>
            <person name="Nicol R."/>
            <person name="Norbu C."/>
            <person name="Norbu N."/>
            <person name="Novod N."/>
            <person name="O'Neill B."/>
            <person name="Osman S."/>
            <person name="Markiewicz E."/>
            <person name="Oyono O.L."/>
            <person name="Patti C."/>
            <person name="Phunkhang P."/>
            <person name="Pierre F."/>
            <person name="Priest M."/>
            <person name="Raghuraman S."/>
            <person name="Rege F."/>
            <person name="Reyes R."/>
            <person name="Rise C."/>
            <person name="Rogov P."/>
            <person name="Ross K."/>
            <person name="Ryan E."/>
            <person name="Settipalli S."/>
            <person name="Shea T."/>
            <person name="Sherpa N."/>
            <person name="Shi L."/>
            <person name="Shih D."/>
            <person name="Sparrow T."/>
            <person name="Spaulding J."/>
            <person name="Stalker J."/>
            <person name="Stange-Thomann N."/>
            <person name="Stavropoulos S."/>
            <person name="Stone C."/>
            <person name="Strader C."/>
            <person name="Tesfaye S."/>
            <person name="Thomson T."/>
            <person name="Thoulutsang Y."/>
            <person name="Thoulutsang D."/>
            <person name="Topham K."/>
            <person name="Topping I."/>
            <person name="Tsamla T."/>
            <person name="Vassiliev H."/>
            <person name="Vo A."/>
            <person name="Wangchuk T."/>
            <person name="Wangdi T."/>
            <person name="Weiand M."/>
            <person name="Wilkinson J."/>
            <person name="Wilson A."/>
            <person name="Yadav S."/>
            <person name="Young G."/>
            <person name="Yu Q."/>
            <person name="Zembek L."/>
            <person name="Zhong D."/>
            <person name="Zimmer A."/>
            <person name="Zwirko Z."/>
            <person name="Jaffe D.B."/>
            <person name="Alvarez P."/>
            <person name="Brockman W."/>
            <person name="Butler J."/>
            <person name="Chin C."/>
            <person name="Gnerre S."/>
            <person name="Grabherr M."/>
            <person name="Kleber M."/>
            <person name="Mauceli E."/>
            <person name="MacCallum I."/>
        </authorList>
    </citation>
    <scope>NUCLEOTIDE SEQUENCE [LARGE SCALE GENOMIC DNA]</scope>
    <source>
        <strain evidence="3">MV2-25</strain>
    </source>
</reference>
<dbReference type="GO" id="GO:0005654">
    <property type="term" value="C:nucleoplasm"/>
    <property type="evidence" value="ECO:0007669"/>
    <property type="project" value="TreeGrafter"/>
</dbReference>
<sequence>MLQKRLFWNIIGKTCIYLTKKDVACLQEMGMLFACMKDNEFVEKYCHKEIQQFQNCFKYYMDRKFKAKKTVNQGFVQPGNNLNYKQLNKYMRRFPNPVRIQS</sequence>